<evidence type="ECO:0000313" key="2">
    <source>
        <dbReference type="Proteomes" id="UP000683360"/>
    </source>
</evidence>
<protein>
    <submittedName>
        <fullName evidence="1">Uncharacterized protein</fullName>
    </submittedName>
</protein>
<organism evidence="1 2">
    <name type="scientific">Mytilus edulis</name>
    <name type="common">Blue mussel</name>
    <dbReference type="NCBI Taxonomy" id="6550"/>
    <lineage>
        <taxon>Eukaryota</taxon>
        <taxon>Metazoa</taxon>
        <taxon>Spiralia</taxon>
        <taxon>Lophotrochozoa</taxon>
        <taxon>Mollusca</taxon>
        <taxon>Bivalvia</taxon>
        <taxon>Autobranchia</taxon>
        <taxon>Pteriomorphia</taxon>
        <taxon>Mytilida</taxon>
        <taxon>Mytiloidea</taxon>
        <taxon>Mytilidae</taxon>
        <taxon>Mytilinae</taxon>
        <taxon>Mytilus</taxon>
    </lineage>
</organism>
<accession>A0A8S3QDI5</accession>
<dbReference type="OrthoDB" id="10474194at2759"/>
<proteinExistence type="predicted"/>
<gene>
    <name evidence="1" type="ORF">MEDL_8627</name>
</gene>
<reference evidence="1" key="1">
    <citation type="submission" date="2021-03" db="EMBL/GenBank/DDBJ databases">
        <authorList>
            <person name="Bekaert M."/>
        </authorList>
    </citation>
    <scope>NUCLEOTIDE SEQUENCE</scope>
</reference>
<dbReference type="EMBL" id="CAJPWZ010000460">
    <property type="protein sequence ID" value="CAG2193467.1"/>
    <property type="molecule type" value="Genomic_DNA"/>
</dbReference>
<name>A0A8S3QDI5_MYTED</name>
<dbReference type="Proteomes" id="UP000683360">
    <property type="component" value="Unassembled WGS sequence"/>
</dbReference>
<keyword evidence="2" id="KW-1185">Reference proteome</keyword>
<sequence length="215" mass="25353">MLDSASEDAFTKDMCGNAYENNDSSNNCKNIDNSVIEHLYQILFDKEIMIPYKGLHEICKQLSNRYIKSDLNSNEYVFQHLTVFEAVLYSYWHNKTMENVIKYFKVDILAEHVRPFDSVDKCKKRYLIVPMTKCTSLAHKLCETFLADCSNISKWSTLINQSEFTLNLFNLKLDEWYTIEENIRNCSWSVISEFIRPFNYKMDNNEICAHTKINI</sequence>
<comment type="caution">
    <text evidence="1">The sequence shown here is derived from an EMBL/GenBank/DDBJ whole genome shotgun (WGS) entry which is preliminary data.</text>
</comment>
<evidence type="ECO:0000313" key="1">
    <source>
        <dbReference type="EMBL" id="CAG2193467.1"/>
    </source>
</evidence>
<dbReference type="AlphaFoldDB" id="A0A8S3QDI5"/>